<dbReference type="FunFam" id="2.60.120.200:FF:000016">
    <property type="entry name" value="Collagen XI alpha 1 chain"/>
    <property type="match status" value="1"/>
</dbReference>
<dbReference type="PANTHER" id="PTHR24023">
    <property type="entry name" value="COLLAGEN ALPHA"/>
    <property type="match status" value="1"/>
</dbReference>
<evidence type="ECO:0000256" key="7">
    <source>
        <dbReference type="ARBA" id="ARBA00023278"/>
    </source>
</evidence>
<sequence length="1345" mass="142001">NISIGFLGFSAGFIFFSEPADLLKVLDFHNLPDGITKTTGFCTSRRSSKEADVAYRVTKDAQLSAPTKQLYPASPFPEDFSILTTVKAKKGGQSFLISIYNEQGIQQIGVELGRSPVFLYEDHTGKPGPEDYPLFRGINLADGKWHRVALSVQKKNVTLVLDCKKKITKFLDRSEHPIIDVNGIIVFGTRILDEEVFEGDIQQLLIVADPRAALEYCEHYSPDCDTAIPDSPQSQDPNQDEYYTDGEGEGDTYYYEYPYYEDVDEAVKPEAPTTKPSPPQVAAAEKPDTKEDYPAPTAPPERGNPGKQAKEDGAVDDPLVDEYNYETINEEYFTPMPYEDINYNEEIDPQGGLTENAVEAELPTSTVVTYNETDAAQGGDDLDKDFTEETIKEYDGNYYDSYYDRTASPDIGPGMPANQDTIYEGVRGLLRFGWTGRDGMGWDGMGGLGFAGMGSGQPCCRELPRLRLGRLQGQSCDLLCPPCSHQFRFSGGGDAGSKGPMVSAQEAQAQAILQQARVTAWNGRMSLSPLCDPGRVPGSGGGHHTMISGEIGPPGPRGEDGPEGPKGRSGPNGDPGPLGPAGEKGKLGVPGLPGYPGRQGPKGSIGFPGFPGANGEKGTRVRAAPLLLHSFLPLQRDLGTIPLLGCCSRGSLTNSLPCLSSQGPPGPQGPTGFPGPKGPPGPPGEQGLPGLTGKEGTKVRAGIHPLVARPSLNRERRIQSGNGAPASSQLGAGEVSWASMEGADLSSLSLSLQGDPGPAGLPGKDGPPGLRGFPGERGLPGPIVSTTCLVPPAGNSQLLQTHLKFVLLFSQGPPGPPGPRGPSGPPGADGPQGPPGGIGNPGAVGEKGEPGESGEPGLPGEVGLPVSAPWERHGCAGELWVWMGQQGLHGPVLDLGIDDTLPRSWVFIGSRLVTKSGLPTAEHHQHHSVLGEAGLEGPPGKTGPIGPQGAPGKPGPDGLRGIPGPVGEQGLPGSPGPDGPPGPMVCPELPIPGGHPGLIGLIGPPGEQGEKGDRGLPGPQGSAGPKGEQGITGPSGPIGPPGPPGLPVGDNSSGLGIPWEPSGATLVLPGMPGPPGEVIQPLPIQAAKRTRRNIDASQLLDDGNADNYMDYADGMEEIFGSLNSLKLEIEQMKHPLGTQHNPARTCKDLQLCHPDFPDGEYWVDPNQGCSRDSFKVYCNFTAGGETCIFPDKKSEGARITSWPKENPGSWFSEFKRGKLLSYVDSDGNPIGVVQMTFLRLLSASARQNITYNCYQSVAWHDATTNSYDKAIRFLGSNDEEMSYDNNPYIRPALDGCAARKGYQKTILEINTPKVEQVPIVDIMFNDFGEAAQKFGFEVGPACFLG</sequence>
<evidence type="ECO:0000256" key="4">
    <source>
        <dbReference type="ARBA" id="ARBA00022729"/>
    </source>
</evidence>
<evidence type="ECO:0000256" key="3">
    <source>
        <dbReference type="ARBA" id="ARBA00022530"/>
    </source>
</evidence>
<comment type="subcellular location">
    <subcellularLocation>
        <location evidence="1">Secreted</location>
        <location evidence="1">Extracellular space</location>
        <location evidence="1">Extracellular matrix</location>
    </subcellularLocation>
</comment>
<evidence type="ECO:0000256" key="1">
    <source>
        <dbReference type="ARBA" id="ARBA00004498"/>
    </source>
</evidence>
<dbReference type="PROSITE" id="PS51461">
    <property type="entry name" value="NC1_FIB"/>
    <property type="match status" value="1"/>
</dbReference>
<feature type="compositionally biased region" description="Pro residues" evidence="8">
    <location>
        <begin position="813"/>
        <end position="825"/>
    </location>
</feature>
<keyword evidence="2" id="KW-0964">Secreted</keyword>
<feature type="region of interest" description="Disordered" evidence="8">
    <location>
        <begin position="924"/>
        <end position="1058"/>
    </location>
</feature>
<dbReference type="GO" id="GO:0043588">
    <property type="term" value="P:skin development"/>
    <property type="evidence" value="ECO:0007669"/>
    <property type="project" value="Ensembl"/>
</dbReference>
<keyword evidence="6" id="KW-0176">Collagen</keyword>
<protein>
    <submittedName>
        <fullName evidence="10">Collagen type V alpha 1 chain</fullName>
    </submittedName>
</protein>
<dbReference type="OMA" id="GQXGEIG"/>
<dbReference type="Pfam" id="PF02210">
    <property type="entry name" value="Laminin_G_2"/>
    <property type="match status" value="1"/>
</dbReference>
<dbReference type="GO" id="GO:0005604">
    <property type="term" value="C:basement membrane"/>
    <property type="evidence" value="ECO:0007669"/>
    <property type="project" value="Ensembl"/>
</dbReference>
<dbReference type="GO" id="GO:0035989">
    <property type="term" value="P:tendon development"/>
    <property type="evidence" value="ECO:0007669"/>
    <property type="project" value="Ensembl"/>
</dbReference>
<dbReference type="PANTHER" id="PTHR24023:SF1082">
    <property type="entry name" value="COLLAGEN TRIPLE HELIX REPEAT"/>
    <property type="match status" value="1"/>
</dbReference>
<proteinExistence type="predicted"/>
<dbReference type="InterPro" id="IPR050149">
    <property type="entry name" value="Collagen_superfamily"/>
</dbReference>
<feature type="compositionally biased region" description="Basic and acidic residues" evidence="8">
    <location>
        <begin position="557"/>
        <end position="566"/>
    </location>
</feature>
<dbReference type="Pfam" id="PF01410">
    <property type="entry name" value="COLFI"/>
    <property type="match status" value="1"/>
</dbReference>
<dbReference type="Gene3D" id="2.60.120.200">
    <property type="match status" value="1"/>
</dbReference>
<feature type="region of interest" description="Disordered" evidence="8">
    <location>
        <begin position="658"/>
        <end position="730"/>
    </location>
</feature>
<dbReference type="GO" id="GO:0005615">
    <property type="term" value="C:extracellular space"/>
    <property type="evidence" value="ECO:0007669"/>
    <property type="project" value="TreeGrafter"/>
</dbReference>
<organism evidence="10 11">
    <name type="scientific">Serinus canaria</name>
    <name type="common">Island canary</name>
    <name type="synonym">Fringilla canaria</name>
    <dbReference type="NCBI Taxonomy" id="9135"/>
    <lineage>
        <taxon>Eukaryota</taxon>
        <taxon>Metazoa</taxon>
        <taxon>Chordata</taxon>
        <taxon>Craniata</taxon>
        <taxon>Vertebrata</taxon>
        <taxon>Euteleostomi</taxon>
        <taxon>Archelosauria</taxon>
        <taxon>Archosauria</taxon>
        <taxon>Dinosauria</taxon>
        <taxon>Saurischia</taxon>
        <taxon>Theropoda</taxon>
        <taxon>Coelurosauria</taxon>
        <taxon>Aves</taxon>
        <taxon>Neognathae</taxon>
        <taxon>Neoaves</taxon>
        <taxon>Telluraves</taxon>
        <taxon>Australaves</taxon>
        <taxon>Passeriformes</taxon>
        <taxon>Passeroidea</taxon>
        <taxon>Fringillidae</taxon>
        <taxon>Carduelinae</taxon>
        <taxon>Serinus</taxon>
    </lineage>
</organism>
<dbReference type="SMART" id="SM00038">
    <property type="entry name" value="COLFI"/>
    <property type="match status" value="1"/>
</dbReference>
<dbReference type="InterPro" id="IPR008160">
    <property type="entry name" value="Collagen"/>
</dbReference>
<feature type="domain" description="Fibrillar collagen NC1" evidence="9">
    <location>
        <begin position="1116"/>
        <end position="1344"/>
    </location>
</feature>
<dbReference type="InterPro" id="IPR000885">
    <property type="entry name" value="Fib_collagen_C"/>
</dbReference>
<dbReference type="GO" id="GO:0003007">
    <property type="term" value="P:heart morphogenesis"/>
    <property type="evidence" value="ECO:0007669"/>
    <property type="project" value="Ensembl"/>
</dbReference>
<gene>
    <name evidence="10" type="primary">COL5A1</name>
</gene>
<dbReference type="SUPFAM" id="SSF49899">
    <property type="entry name" value="Concanavalin A-like lectins/glucanases"/>
    <property type="match status" value="1"/>
</dbReference>
<keyword evidence="7" id="KW-0379">Hydroxylation</keyword>
<feature type="region of interest" description="Disordered" evidence="8">
    <location>
        <begin position="748"/>
        <end position="778"/>
    </location>
</feature>
<feature type="compositionally biased region" description="Pro residues" evidence="8">
    <location>
        <begin position="974"/>
        <end position="984"/>
    </location>
</feature>
<dbReference type="FunFam" id="2.60.120.1000:FF:000002">
    <property type="entry name" value="Collagen XI alpha 1 chain"/>
    <property type="match status" value="1"/>
</dbReference>
<name>A0A8C9MIR1_SERCA</name>
<reference evidence="10" key="2">
    <citation type="submission" date="2025-09" db="UniProtKB">
        <authorList>
            <consortium name="Ensembl"/>
        </authorList>
    </citation>
    <scope>IDENTIFICATION</scope>
</reference>
<keyword evidence="5" id="KW-0677">Repeat</keyword>
<dbReference type="GO" id="GO:0007155">
    <property type="term" value="P:cell adhesion"/>
    <property type="evidence" value="ECO:0007669"/>
    <property type="project" value="Ensembl"/>
</dbReference>
<dbReference type="GO" id="GO:0001568">
    <property type="term" value="P:blood vessel development"/>
    <property type="evidence" value="ECO:0007669"/>
    <property type="project" value="Ensembl"/>
</dbReference>
<dbReference type="GO" id="GO:0030020">
    <property type="term" value="F:extracellular matrix structural constituent conferring tensile strength"/>
    <property type="evidence" value="ECO:0007669"/>
    <property type="project" value="TreeGrafter"/>
</dbReference>
<dbReference type="GO" id="GO:0005588">
    <property type="term" value="C:collagen type V trimer"/>
    <property type="evidence" value="ECO:0007669"/>
    <property type="project" value="Ensembl"/>
</dbReference>
<dbReference type="GO" id="GO:0032964">
    <property type="term" value="P:collagen biosynthetic process"/>
    <property type="evidence" value="ECO:0007669"/>
    <property type="project" value="Ensembl"/>
</dbReference>
<dbReference type="GO" id="GO:0043394">
    <property type="term" value="F:proteoglycan binding"/>
    <property type="evidence" value="ECO:0007669"/>
    <property type="project" value="Ensembl"/>
</dbReference>
<feature type="compositionally biased region" description="Acidic residues" evidence="8">
    <location>
        <begin position="238"/>
        <end position="250"/>
    </location>
</feature>
<feature type="compositionally biased region" description="Pro residues" evidence="8">
    <location>
        <begin position="1037"/>
        <end position="1046"/>
    </location>
</feature>
<dbReference type="InterPro" id="IPR001791">
    <property type="entry name" value="Laminin_G"/>
</dbReference>
<feature type="region of interest" description="Disordered" evidence="8">
    <location>
        <begin position="531"/>
        <end position="613"/>
    </location>
</feature>
<dbReference type="GO" id="GO:0048592">
    <property type="term" value="P:eye morphogenesis"/>
    <property type="evidence" value="ECO:0007669"/>
    <property type="project" value="Ensembl"/>
</dbReference>
<dbReference type="Ensembl" id="ENSSCAT00000004817.1">
    <property type="protein sequence ID" value="ENSSCAP00000004143.1"/>
    <property type="gene ID" value="ENSSCAG00000003403.1"/>
</dbReference>
<dbReference type="InterPro" id="IPR013320">
    <property type="entry name" value="ConA-like_dom_sf"/>
</dbReference>
<feature type="region of interest" description="Disordered" evidence="8">
    <location>
        <begin position="269"/>
        <end position="315"/>
    </location>
</feature>
<evidence type="ECO:0000256" key="6">
    <source>
        <dbReference type="ARBA" id="ARBA00023119"/>
    </source>
</evidence>
<keyword evidence="4" id="KW-0732">Signal</keyword>
<dbReference type="SMART" id="SM00210">
    <property type="entry name" value="TSPN"/>
    <property type="match status" value="1"/>
</dbReference>
<dbReference type="GO" id="GO:0008201">
    <property type="term" value="F:heparin binding"/>
    <property type="evidence" value="ECO:0007669"/>
    <property type="project" value="Ensembl"/>
</dbReference>
<dbReference type="GO" id="GO:0097435">
    <property type="term" value="P:supramolecular fiber organization"/>
    <property type="evidence" value="ECO:0007669"/>
    <property type="project" value="Ensembl"/>
</dbReference>
<dbReference type="CDD" id="cd00110">
    <property type="entry name" value="LamG"/>
    <property type="match status" value="1"/>
</dbReference>
<feature type="region of interest" description="Disordered" evidence="8">
    <location>
        <begin position="224"/>
        <end position="253"/>
    </location>
</feature>
<dbReference type="InterPro" id="IPR048287">
    <property type="entry name" value="TSPN-like_N"/>
</dbReference>
<evidence type="ECO:0000256" key="5">
    <source>
        <dbReference type="ARBA" id="ARBA00022737"/>
    </source>
</evidence>
<keyword evidence="11" id="KW-1185">Reference proteome</keyword>
<dbReference type="GeneTree" id="ENSGT00940000159211"/>
<evidence type="ECO:0000256" key="2">
    <source>
        <dbReference type="ARBA" id="ARBA00022525"/>
    </source>
</evidence>
<dbReference type="GO" id="GO:0035313">
    <property type="term" value="P:wound healing, spreading of epidermal cells"/>
    <property type="evidence" value="ECO:0007669"/>
    <property type="project" value="Ensembl"/>
</dbReference>
<dbReference type="Pfam" id="PF01391">
    <property type="entry name" value="Collagen"/>
    <property type="match status" value="4"/>
</dbReference>
<accession>A0A8C9MIR1</accession>
<feature type="compositionally biased region" description="Polar residues" evidence="8">
    <location>
        <begin position="719"/>
        <end position="730"/>
    </location>
</feature>
<feature type="compositionally biased region" description="Low complexity" evidence="8">
    <location>
        <begin position="987"/>
        <end position="1007"/>
    </location>
</feature>
<evidence type="ECO:0000259" key="9">
    <source>
        <dbReference type="PROSITE" id="PS51461"/>
    </source>
</evidence>
<dbReference type="Proteomes" id="UP000694409">
    <property type="component" value="Unassembled WGS sequence"/>
</dbReference>
<dbReference type="GO" id="GO:0048407">
    <property type="term" value="F:platelet-derived growth factor binding"/>
    <property type="evidence" value="ECO:0007669"/>
    <property type="project" value="Ensembl"/>
</dbReference>
<dbReference type="GO" id="GO:0030199">
    <property type="term" value="P:collagen fibril organization"/>
    <property type="evidence" value="ECO:0007669"/>
    <property type="project" value="Ensembl"/>
</dbReference>
<keyword evidence="3" id="KW-0272">Extracellular matrix</keyword>
<dbReference type="Gene3D" id="2.60.120.1000">
    <property type="match status" value="1"/>
</dbReference>
<feature type="region of interest" description="Disordered" evidence="8">
    <location>
        <begin position="808"/>
        <end position="865"/>
    </location>
</feature>
<dbReference type="GO" id="GO:0045112">
    <property type="term" value="P:integrin biosynthetic process"/>
    <property type="evidence" value="ECO:0007669"/>
    <property type="project" value="Ensembl"/>
</dbReference>
<feature type="compositionally biased region" description="Low complexity" evidence="8">
    <location>
        <begin position="853"/>
        <end position="865"/>
    </location>
</feature>
<dbReference type="GO" id="GO:1903225">
    <property type="term" value="P:negative regulation of endodermal cell differentiation"/>
    <property type="evidence" value="ECO:0007669"/>
    <property type="project" value="Ensembl"/>
</dbReference>
<evidence type="ECO:0000313" key="10">
    <source>
        <dbReference type="Ensembl" id="ENSSCAP00000004143.1"/>
    </source>
</evidence>
<evidence type="ECO:0000313" key="11">
    <source>
        <dbReference type="Proteomes" id="UP000694409"/>
    </source>
</evidence>
<evidence type="ECO:0000256" key="8">
    <source>
        <dbReference type="SAM" id="MobiDB-lite"/>
    </source>
</evidence>
<reference evidence="10" key="1">
    <citation type="submission" date="2025-08" db="UniProtKB">
        <authorList>
            <consortium name="Ensembl"/>
        </authorList>
    </citation>
    <scope>IDENTIFICATION</scope>
</reference>